<organism evidence="1 2">
    <name type="scientific">Taxus chinensis</name>
    <name type="common">Chinese yew</name>
    <name type="synonym">Taxus wallichiana var. chinensis</name>
    <dbReference type="NCBI Taxonomy" id="29808"/>
    <lineage>
        <taxon>Eukaryota</taxon>
        <taxon>Viridiplantae</taxon>
        <taxon>Streptophyta</taxon>
        <taxon>Embryophyta</taxon>
        <taxon>Tracheophyta</taxon>
        <taxon>Spermatophyta</taxon>
        <taxon>Pinopsida</taxon>
        <taxon>Pinidae</taxon>
        <taxon>Conifers II</taxon>
        <taxon>Cupressales</taxon>
        <taxon>Taxaceae</taxon>
        <taxon>Taxus</taxon>
    </lineage>
</organism>
<dbReference type="AlphaFoldDB" id="A0AA38CH85"/>
<feature type="non-terminal residue" evidence="1">
    <location>
        <position position="1"/>
    </location>
</feature>
<dbReference type="Proteomes" id="UP000824469">
    <property type="component" value="Unassembled WGS sequence"/>
</dbReference>
<sequence length="54" mass="5543">GSESSCIQLSGHEQECLTVMQGTSITHIGGAATSGLAEYNPSCGPITTDSPYRV</sequence>
<keyword evidence="2" id="KW-1185">Reference proteome</keyword>
<protein>
    <submittedName>
        <fullName evidence="1">Uncharacterized protein</fullName>
    </submittedName>
</protein>
<proteinExistence type="predicted"/>
<name>A0AA38CH85_TAXCH</name>
<dbReference type="EMBL" id="JAHRHJ020000010">
    <property type="protein sequence ID" value="KAH9296853.1"/>
    <property type="molecule type" value="Genomic_DNA"/>
</dbReference>
<evidence type="ECO:0000313" key="2">
    <source>
        <dbReference type="Proteomes" id="UP000824469"/>
    </source>
</evidence>
<gene>
    <name evidence="1" type="ORF">KI387_028535</name>
</gene>
<comment type="caution">
    <text evidence="1">The sequence shown here is derived from an EMBL/GenBank/DDBJ whole genome shotgun (WGS) entry which is preliminary data.</text>
</comment>
<accession>A0AA38CH85</accession>
<reference evidence="1 2" key="1">
    <citation type="journal article" date="2021" name="Nat. Plants">
        <title>The Taxus genome provides insights into paclitaxel biosynthesis.</title>
        <authorList>
            <person name="Xiong X."/>
            <person name="Gou J."/>
            <person name="Liao Q."/>
            <person name="Li Y."/>
            <person name="Zhou Q."/>
            <person name="Bi G."/>
            <person name="Li C."/>
            <person name="Du R."/>
            <person name="Wang X."/>
            <person name="Sun T."/>
            <person name="Guo L."/>
            <person name="Liang H."/>
            <person name="Lu P."/>
            <person name="Wu Y."/>
            <person name="Zhang Z."/>
            <person name="Ro D.K."/>
            <person name="Shang Y."/>
            <person name="Huang S."/>
            <person name="Yan J."/>
        </authorList>
    </citation>
    <scope>NUCLEOTIDE SEQUENCE [LARGE SCALE GENOMIC DNA]</scope>
    <source>
        <strain evidence="1">Ta-2019</strain>
    </source>
</reference>
<evidence type="ECO:0000313" key="1">
    <source>
        <dbReference type="EMBL" id="KAH9296853.1"/>
    </source>
</evidence>
<feature type="non-terminal residue" evidence="1">
    <location>
        <position position="54"/>
    </location>
</feature>